<feature type="region of interest" description="Disordered" evidence="7">
    <location>
        <begin position="529"/>
        <end position="550"/>
    </location>
</feature>
<dbReference type="Pfam" id="PF10495">
    <property type="entry name" value="PACT_coil_coil"/>
    <property type="match status" value="1"/>
</dbReference>
<feature type="compositionally biased region" description="Low complexity" evidence="7">
    <location>
        <begin position="266"/>
        <end position="288"/>
    </location>
</feature>
<feature type="region of interest" description="Disordered" evidence="7">
    <location>
        <begin position="470"/>
        <end position="495"/>
    </location>
</feature>
<evidence type="ECO:0000313" key="10">
    <source>
        <dbReference type="Proteomes" id="UP000308652"/>
    </source>
</evidence>
<dbReference type="EMBL" id="ML213598">
    <property type="protein sequence ID" value="TFK39758.1"/>
    <property type="molecule type" value="Genomic_DNA"/>
</dbReference>
<dbReference type="STRING" id="68775.A0A5C3M7D3"/>
<reference evidence="9 10" key="1">
    <citation type="journal article" date="2019" name="Nat. Ecol. Evol.">
        <title>Megaphylogeny resolves global patterns of mushroom evolution.</title>
        <authorList>
            <person name="Varga T."/>
            <person name="Krizsan K."/>
            <person name="Foldi C."/>
            <person name="Dima B."/>
            <person name="Sanchez-Garcia M."/>
            <person name="Sanchez-Ramirez S."/>
            <person name="Szollosi G.J."/>
            <person name="Szarkandi J.G."/>
            <person name="Papp V."/>
            <person name="Albert L."/>
            <person name="Andreopoulos W."/>
            <person name="Angelini C."/>
            <person name="Antonin V."/>
            <person name="Barry K.W."/>
            <person name="Bougher N.L."/>
            <person name="Buchanan P."/>
            <person name="Buyck B."/>
            <person name="Bense V."/>
            <person name="Catcheside P."/>
            <person name="Chovatia M."/>
            <person name="Cooper J."/>
            <person name="Damon W."/>
            <person name="Desjardin D."/>
            <person name="Finy P."/>
            <person name="Geml J."/>
            <person name="Haridas S."/>
            <person name="Hughes K."/>
            <person name="Justo A."/>
            <person name="Karasinski D."/>
            <person name="Kautmanova I."/>
            <person name="Kiss B."/>
            <person name="Kocsube S."/>
            <person name="Kotiranta H."/>
            <person name="LaButti K.M."/>
            <person name="Lechner B.E."/>
            <person name="Liimatainen K."/>
            <person name="Lipzen A."/>
            <person name="Lukacs Z."/>
            <person name="Mihaltcheva S."/>
            <person name="Morgado L.N."/>
            <person name="Niskanen T."/>
            <person name="Noordeloos M.E."/>
            <person name="Ohm R.A."/>
            <person name="Ortiz-Santana B."/>
            <person name="Ovrebo C."/>
            <person name="Racz N."/>
            <person name="Riley R."/>
            <person name="Savchenko A."/>
            <person name="Shiryaev A."/>
            <person name="Soop K."/>
            <person name="Spirin V."/>
            <person name="Szebenyi C."/>
            <person name="Tomsovsky M."/>
            <person name="Tulloss R.E."/>
            <person name="Uehling J."/>
            <person name="Grigoriev I.V."/>
            <person name="Vagvolgyi C."/>
            <person name="Papp T."/>
            <person name="Martin F.M."/>
            <person name="Miettinen O."/>
            <person name="Hibbett D.S."/>
            <person name="Nagy L.G."/>
        </authorList>
    </citation>
    <scope>NUCLEOTIDE SEQUENCE [LARGE SCALE GENOMIC DNA]</scope>
    <source>
        <strain evidence="9 10">CBS 166.37</strain>
    </source>
</reference>
<dbReference type="GO" id="GO:0005815">
    <property type="term" value="C:microtubule organizing center"/>
    <property type="evidence" value="ECO:0007669"/>
    <property type="project" value="UniProtKB-SubCell"/>
</dbReference>
<feature type="compositionally biased region" description="Low complexity" evidence="7">
    <location>
        <begin position="536"/>
        <end position="550"/>
    </location>
</feature>
<dbReference type="Gene3D" id="1.10.287.1490">
    <property type="match status" value="1"/>
</dbReference>
<feature type="coiled-coil region" evidence="6">
    <location>
        <begin position="1135"/>
        <end position="1204"/>
    </location>
</feature>
<sequence length="1710" mass="191625">MAVMLETPSRIWRRIEAIEDQDMPSLPSLPPFDDSGEIERMSSDMLHDSDEDILEEDLQSIASPIHSTPAASTHHTMASTIRATSSTSSTARFASSIASRSAKSSVGPSPSQRMSFRRSERDSFDISKIPSLPNILPEQVTGHYSDDTDEHESEASVPDVYLPPPDDEYKEEAEGREYSLTDALQSISRSSSPPNFSLDAFENDGTPKKYDYSVSLKSEPKASPFDKYRNVALRKTIARARTPSLSRTTSSQASSPTNSTPRSNRSIAFPHSSAASPISALSIPLPRSRTASPAIVVHRPEDDISLPEPGHTTQETDVRSMDITDVHISPPRFEDDQQTDEEQHSEQELSHTSGERDGVEGSLIDELEPTFSSEGDSTPYEHKQSAHNSLAGPSSAFSSPAQSIAFTPTPAFPRPRTRFALPPPPEDLLTTPIPRQGEDHEQEAEEVLLTPHTRRRSFLLSVINSTARPRLKFPTPHPRNVQVTPSTVASTPAPSVDITGTNLQTAFAGVTPRPRLPAALRRQSHHLTQTYVPSPGTSESEAAGAGGAAWATTGSGGSPYDGAADRASFISTASSHDLTTHQRANTSFDPAMGFGAGATGHGVGRFNAGKLNNYLHGLNRRLQEENEVLLERLKRLEEVKKMDGLMEPAGAGAGAGSNRRQSGVSRRLSAGPVLGNVQEDMAEGWLEEKADLEEMVETLKEQADKFIEEKDELEKYLEKEKEERERDKDRWKERMVEVEQGVSGIIAGLEKKLEAAEKRATEAGQRDNEHIRDLEKQLLELRGERDTALERADKAERVLESGKELGGALREANERAAHVIGDLRNANAQMKELEEEVMRSDARIDDLEKDLQEAKDIIAGLEEELNTNSDALASERAIIHQLEAEAREDGEELQATKAYVAELEEGAEIALEKIDNLEQELASAQESVKQLTLAEEAANQRVKQLEDDADKAHQLVQQVEEALDEAEQKMLADEEVVAELQTKVLSLERERERLLERSASKNISRNPLDAGPTEAEFEALEDELDNANREIARLSTLLNQSPAWKAMEKAKDTKIEMLEKEREELLERNKALRLTMTEFHTPSKIVNASGISPIHRQVLSMSIRGPKTPGGPLRDMSWLNNTSMDPSLTPLVTEINRLQRELDLANESIDDKIDKLEDAGLGVVGLTRKLEDAREKIVALEDEIARLTRKEERHLRRLERTRCQKCNIKVDLQQLTRGDESSCEISRDNLATEPPTPPTRTTEALRADLHTVNSHLEGLRKQWEDEKRKLLGEKAVLQDTASRLNGQVKTAKEEAKKIVESERAGGKLRSNIEGELEKARHTITELEEDLKAERSRLRALTTEQSRAQREKTDILAQLKRTESDMDDVRQQLLRFKQDNHELEKELRENVNAEQKARLLETRVAENIETIEQLRQERSLLATDHKILQQRFSEVSESVNRLRGEYAAHSTSHDNHRHKLDLQLLEIEDLRRALNDQASELQRTEMEKDRISAEKSNVAKTIALLEADLKRVRRDAEAFGRDLKLLRAEKEKAETKHKEELTKAERTKKQAQTQIRLLAEQLEIQKAKTLCAKDDMKNHVCAVDENQTSALKLQHNRECKGLMVQIRYLKCKFTRETSFRNDLGYQKKYLLALLWQFEKSERTIFASIARIGFPVALPPEKKTKKLKSVAIIVVFLNRVQRASELWREQSASKQAVLAALEDVRRKRAAGV</sequence>
<feature type="region of interest" description="Disordered" evidence="7">
    <location>
        <begin position="647"/>
        <end position="667"/>
    </location>
</feature>
<feature type="compositionally biased region" description="Polar residues" evidence="7">
    <location>
        <begin position="481"/>
        <end position="495"/>
    </location>
</feature>
<dbReference type="Proteomes" id="UP000308652">
    <property type="component" value="Unassembled WGS sequence"/>
</dbReference>
<feature type="region of interest" description="Disordered" evidence="7">
    <location>
        <begin position="234"/>
        <end position="434"/>
    </location>
</feature>
<feature type="compositionally biased region" description="Basic and acidic residues" evidence="7">
    <location>
        <begin position="314"/>
        <end position="325"/>
    </location>
</feature>
<dbReference type="PANTHER" id="PTHR47652">
    <property type="entry name" value="MITOCHONDRIAL IMPORT INNER MEMBRANE TRANSLOCASE SUBUNIT TIM44"/>
    <property type="match status" value="1"/>
</dbReference>
<feature type="compositionally biased region" description="Polar residues" evidence="7">
    <location>
        <begin position="68"/>
        <end position="77"/>
    </location>
</feature>
<evidence type="ECO:0000256" key="4">
    <source>
        <dbReference type="ARBA" id="ARBA00023054"/>
    </source>
</evidence>
<proteinExistence type="predicted"/>
<feature type="coiled-coil region" evidence="6">
    <location>
        <begin position="1459"/>
        <end position="1567"/>
    </location>
</feature>
<dbReference type="GO" id="GO:0005737">
    <property type="term" value="C:cytoplasm"/>
    <property type="evidence" value="ECO:0007669"/>
    <property type="project" value="UniProtKB-ARBA"/>
</dbReference>
<gene>
    <name evidence="9" type="ORF">BDQ12DRAFT_704709</name>
</gene>
<evidence type="ECO:0000256" key="3">
    <source>
        <dbReference type="ARBA" id="ARBA00022553"/>
    </source>
</evidence>
<feature type="coiled-coil region" evidence="6">
    <location>
        <begin position="1260"/>
        <end position="1430"/>
    </location>
</feature>
<name>A0A5C3M7D3_9AGAR</name>
<accession>A0A5C3M7D3</accession>
<keyword evidence="2" id="KW-0963">Cytoplasm</keyword>
<evidence type="ECO:0000256" key="6">
    <source>
        <dbReference type="SAM" id="Coils"/>
    </source>
</evidence>
<feature type="compositionally biased region" description="Low complexity" evidence="7">
    <location>
        <begin position="78"/>
        <end position="105"/>
    </location>
</feature>
<feature type="compositionally biased region" description="Basic and acidic residues" evidence="7">
    <location>
        <begin position="341"/>
        <end position="359"/>
    </location>
</feature>
<keyword evidence="3" id="KW-0597">Phosphoprotein</keyword>
<dbReference type="InterPro" id="IPR019528">
    <property type="entry name" value="PACT_domain"/>
</dbReference>
<organism evidence="9 10">
    <name type="scientific">Crucibulum laeve</name>
    <dbReference type="NCBI Taxonomy" id="68775"/>
    <lineage>
        <taxon>Eukaryota</taxon>
        <taxon>Fungi</taxon>
        <taxon>Dikarya</taxon>
        <taxon>Basidiomycota</taxon>
        <taxon>Agaricomycotina</taxon>
        <taxon>Agaricomycetes</taxon>
        <taxon>Agaricomycetidae</taxon>
        <taxon>Agaricales</taxon>
        <taxon>Agaricineae</taxon>
        <taxon>Nidulariaceae</taxon>
        <taxon>Crucibulum</taxon>
    </lineage>
</organism>
<evidence type="ECO:0000313" key="9">
    <source>
        <dbReference type="EMBL" id="TFK39758.1"/>
    </source>
</evidence>
<dbReference type="PANTHER" id="PTHR47652:SF3">
    <property type="entry name" value="MITOCHONDRIAL IMPORT INNER MEMBRANE TRANSLOCASE SUBUNIT TIM44"/>
    <property type="match status" value="1"/>
</dbReference>
<feature type="compositionally biased region" description="Low complexity" evidence="7">
    <location>
        <begin position="244"/>
        <end position="257"/>
    </location>
</feature>
<evidence type="ECO:0000256" key="1">
    <source>
        <dbReference type="ARBA" id="ARBA00004267"/>
    </source>
</evidence>
<feature type="region of interest" description="Disordered" evidence="7">
    <location>
        <begin position="68"/>
        <end position="180"/>
    </location>
</feature>
<keyword evidence="10" id="KW-1185">Reference proteome</keyword>
<keyword evidence="4 6" id="KW-0175">Coiled coil</keyword>
<evidence type="ECO:0000256" key="2">
    <source>
        <dbReference type="ARBA" id="ARBA00022490"/>
    </source>
</evidence>
<keyword evidence="5" id="KW-0206">Cytoskeleton</keyword>
<feature type="compositionally biased region" description="Polar residues" evidence="7">
    <location>
        <begin position="386"/>
        <end position="404"/>
    </location>
</feature>
<feature type="coiled-coil region" evidence="6">
    <location>
        <begin position="682"/>
        <end position="871"/>
    </location>
</feature>
<feature type="coiled-coil region" evidence="6">
    <location>
        <begin position="900"/>
        <end position="1075"/>
    </location>
</feature>
<protein>
    <recommendedName>
        <fullName evidence="8">Pericentrin/AKAP-450 centrosomal targeting domain-containing protein</fullName>
    </recommendedName>
</protein>
<comment type="subcellular location">
    <subcellularLocation>
        <location evidence="1">Cytoplasm</location>
        <location evidence="1">Cytoskeleton</location>
        <location evidence="1">Microtubule organizing center</location>
    </subcellularLocation>
</comment>
<evidence type="ECO:0000256" key="7">
    <source>
        <dbReference type="SAM" id="MobiDB-lite"/>
    </source>
</evidence>
<feature type="domain" description="Pericentrin/AKAP-450 centrosomal targeting" evidence="8">
    <location>
        <begin position="1611"/>
        <end position="1685"/>
    </location>
</feature>
<dbReference type="OrthoDB" id="2020852at2759"/>
<evidence type="ECO:0000256" key="5">
    <source>
        <dbReference type="ARBA" id="ARBA00023212"/>
    </source>
</evidence>
<evidence type="ECO:0000259" key="8">
    <source>
        <dbReference type="Pfam" id="PF10495"/>
    </source>
</evidence>